<dbReference type="InterPro" id="IPR050204">
    <property type="entry name" value="AraC_XylS_family_regulators"/>
</dbReference>
<protein>
    <submittedName>
        <fullName evidence="5">AraC-like DNA-binding protein</fullName>
    </submittedName>
</protein>
<dbReference type="PROSITE" id="PS01124">
    <property type="entry name" value="HTH_ARAC_FAMILY_2"/>
    <property type="match status" value="1"/>
</dbReference>
<dbReference type="InterPro" id="IPR009057">
    <property type="entry name" value="Homeodomain-like_sf"/>
</dbReference>
<evidence type="ECO:0000313" key="5">
    <source>
        <dbReference type="EMBL" id="MBE1560273.1"/>
    </source>
</evidence>
<dbReference type="Proteomes" id="UP000661607">
    <property type="component" value="Unassembled WGS sequence"/>
</dbReference>
<organism evidence="5 6">
    <name type="scientific">Nonomuraea africana</name>
    <dbReference type="NCBI Taxonomy" id="46171"/>
    <lineage>
        <taxon>Bacteria</taxon>
        <taxon>Bacillati</taxon>
        <taxon>Actinomycetota</taxon>
        <taxon>Actinomycetes</taxon>
        <taxon>Streptosporangiales</taxon>
        <taxon>Streptosporangiaceae</taxon>
        <taxon>Nonomuraea</taxon>
    </lineage>
</organism>
<dbReference type="InterPro" id="IPR018060">
    <property type="entry name" value="HTH_AraC"/>
</dbReference>
<keyword evidence="6" id="KW-1185">Reference proteome</keyword>
<dbReference type="Pfam" id="PF12833">
    <property type="entry name" value="HTH_18"/>
    <property type="match status" value="1"/>
</dbReference>
<keyword evidence="1" id="KW-0805">Transcription regulation</keyword>
<dbReference type="InterPro" id="IPR018062">
    <property type="entry name" value="HTH_AraC-typ_CS"/>
</dbReference>
<keyword evidence="2" id="KW-0238">DNA-binding</keyword>
<keyword evidence="3" id="KW-0804">Transcription</keyword>
<name>A0ABR9KE23_9ACTN</name>
<evidence type="ECO:0000259" key="4">
    <source>
        <dbReference type="PROSITE" id="PS01124"/>
    </source>
</evidence>
<dbReference type="PANTHER" id="PTHR46796">
    <property type="entry name" value="HTH-TYPE TRANSCRIPTIONAL ACTIVATOR RHAS-RELATED"/>
    <property type="match status" value="1"/>
</dbReference>
<dbReference type="SUPFAM" id="SSF46689">
    <property type="entry name" value="Homeodomain-like"/>
    <property type="match status" value="1"/>
</dbReference>
<proteinExistence type="predicted"/>
<dbReference type="Gene3D" id="1.10.10.60">
    <property type="entry name" value="Homeodomain-like"/>
    <property type="match status" value="1"/>
</dbReference>
<accession>A0ABR9KE23</accession>
<reference evidence="5 6" key="1">
    <citation type="submission" date="2020-10" db="EMBL/GenBank/DDBJ databases">
        <title>Sequencing the genomes of 1000 actinobacteria strains.</title>
        <authorList>
            <person name="Klenk H.-P."/>
        </authorList>
    </citation>
    <scope>NUCLEOTIDE SEQUENCE [LARGE SCALE GENOMIC DNA]</scope>
    <source>
        <strain evidence="5 6">DSM 43748</strain>
    </source>
</reference>
<evidence type="ECO:0000256" key="3">
    <source>
        <dbReference type="ARBA" id="ARBA00023163"/>
    </source>
</evidence>
<dbReference type="SMART" id="SM00342">
    <property type="entry name" value="HTH_ARAC"/>
    <property type="match status" value="1"/>
</dbReference>
<gene>
    <name evidence="5" type="ORF">H4W81_003052</name>
</gene>
<comment type="caution">
    <text evidence="5">The sequence shown here is derived from an EMBL/GenBank/DDBJ whole genome shotgun (WGS) entry which is preliminary data.</text>
</comment>
<dbReference type="EMBL" id="JADBEF010000001">
    <property type="protein sequence ID" value="MBE1560273.1"/>
    <property type="molecule type" value="Genomic_DNA"/>
</dbReference>
<dbReference type="PROSITE" id="PS00041">
    <property type="entry name" value="HTH_ARAC_FAMILY_1"/>
    <property type="match status" value="1"/>
</dbReference>
<sequence length="239" mass="24881">MPLPAARTRGWATIKPGRLYYGGHIGAGGLHAHHAVQLLIGDDLILAGADGAEHAMTAALIPANAPHAIVRGSADALLALIDPAQAVPALDRPRTGSAAAWRLHLDVPARRDRPSLHALVTALTGATPPRPGHPALSEAAQIIEAMLPAQVRLGDVATAVHLSPSRLSHLFTGEFGLPFRPYVLWARLRAALAVLSKGASLTEAAHTAGFADAAHLTRTVRRMMGAAPSALADGVRWLA</sequence>
<feature type="domain" description="HTH araC/xylS-type" evidence="4">
    <location>
        <begin position="137"/>
        <end position="234"/>
    </location>
</feature>
<evidence type="ECO:0000256" key="1">
    <source>
        <dbReference type="ARBA" id="ARBA00023015"/>
    </source>
</evidence>
<dbReference type="RefSeq" id="WP_192775378.1">
    <property type="nucleotide sequence ID" value="NZ_BAAASY010000038.1"/>
</dbReference>
<evidence type="ECO:0000313" key="6">
    <source>
        <dbReference type="Proteomes" id="UP000661607"/>
    </source>
</evidence>
<evidence type="ECO:0000256" key="2">
    <source>
        <dbReference type="ARBA" id="ARBA00023125"/>
    </source>
</evidence>